<dbReference type="PROSITE" id="PS00028">
    <property type="entry name" value="ZINC_FINGER_C2H2_1"/>
    <property type="match status" value="6"/>
</dbReference>
<dbReference type="EnsemblMetazoa" id="AALFPA23_019246.R28304">
    <property type="protein sequence ID" value="AALFPA23_019246.P28304"/>
    <property type="gene ID" value="AALFPA23_019246"/>
</dbReference>
<comment type="subcellular location">
    <subcellularLocation>
        <location evidence="1">Nucleus</location>
    </subcellularLocation>
</comment>
<keyword evidence="5" id="KW-0862">Zinc</keyword>
<dbReference type="InterPro" id="IPR050888">
    <property type="entry name" value="ZnF_C2H2-type_TF"/>
</dbReference>
<keyword evidence="4 7" id="KW-0863">Zinc-finger</keyword>
<evidence type="ECO:0000313" key="10">
    <source>
        <dbReference type="EnsemblMetazoa" id="AALFPA23_019246.P28304"/>
    </source>
</evidence>
<organism evidence="10 11">
    <name type="scientific">Aedes albopictus</name>
    <name type="common">Asian tiger mosquito</name>
    <name type="synonym">Stegomyia albopicta</name>
    <dbReference type="NCBI Taxonomy" id="7160"/>
    <lineage>
        <taxon>Eukaryota</taxon>
        <taxon>Metazoa</taxon>
        <taxon>Ecdysozoa</taxon>
        <taxon>Arthropoda</taxon>
        <taxon>Hexapoda</taxon>
        <taxon>Insecta</taxon>
        <taxon>Pterygota</taxon>
        <taxon>Neoptera</taxon>
        <taxon>Endopterygota</taxon>
        <taxon>Diptera</taxon>
        <taxon>Nematocera</taxon>
        <taxon>Culicoidea</taxon>
        <taxon>Culicidae</taxon>
        <taxon>Culicinae</taxon>
        <taxon>Aedini</taxon>
        <taxon>Aedes</taxon>
        <taxon>Stegomyia</taxon>
    </lineage>
</organism>
<evidence type="ECO:0000256" key="5">
    <source>
        <dbReference type="ARBA" id="ARBA00022833"/>
    </source>
</evidence>
<feature type="domain" description="C2H2-type" evidence="9">
    <location>
        <begin position="432"/>
        <end position="462"/>
    </location>
</feature>
<proteinExistence type="predicted"/>
<feature type="compositionally biased region" description="Acidic residues" evidence="8">
    <location>
        <begin position="98"/>
        <end position="120"/>
    </location>
</feature>
<evidence type="ECO:0000256" key="7">
    <source>
        <dbReference type="PROSITE-ProRule" id="PRU00042"/>
    </source>
</evidence>
<sequence>MDREMSTIVVISFAAAGQAGWKTMGRKRKSDAPMKIRSVKQIKREESPEGSHIGSSLLKVGPETTASEAASSEVTNRSSSSKKPWIEKCQQWVVEQQDEVAEPPPLEPEEEDDQPMDEPAEIPTGSAAPLRDMLKHYNEKEILNSVMYECEWLKCGFETTDDIAYISHVEAHVFQYLAKPEDGEDLVCFWDVCDFRTTERSDLESHVHFHVYHNRIKTYGASLSRIISIPRCNGDSRRRNCIDSFKTKFTCEWADCEEPFIKAQQFFAHVNYHVQDQFPLDKKSSKEHLQCQWDACTQTYKRRSLALEHVRKHSTERNIGCYTCGAMFGSRLKYIDHCKRQVEYHNREFSCPDCDKLFATKQLMIDHRNIHNKKFQCPLCPMKWPSRKALACHIRYRHVEEKPFQCKICMHRTVTKADLEEHVLTHDERRMFRCEEFGCDATYKCQRSLKKHVDAVHYGTGPGIYACHLCPIQYKAGATLSRHLIRAHNYQRPPGYNRFTYRANQHGVLQLSSATSTDEKQPLAIVDPDSNPPPPAPSISIKKDIKIDDSICDDEASQSQSATFTSFAIEKMEPINRNTFSIELQPAEELPKPAYRKRTNTCTTNGAESEHTNDWETASADNNMMPPLDMKIEIEEPTKSSSVVSKSIDDFKVMKRYLKLEKPEKAVVISYEEMDSTGSVIRSETVQTTELNLENLLKKDA</sequence>
<feature type="region of interest" description="Disordered" evidence="8">
    <location>
        <begin position="602"/>
        <end position="623"/>
    </location>
</feature>
<keyword evidence="3" id="KW-0677">Repeat</keyword>
<evidence type="ECO:0000256" key="8">
    <source>
        <dbReference type="SAM" id="MobiDB-lite"/>
    </source>
</evidence>
<evidence type="ECO:0000259" key="9">
    <source>
        <dbReference type="PROSITE" id="PS50157"/>
    </source>
</evidence>
<keyword evidence="2" id="KW-0479">Metal-binding</keyword>
<feature type="region of interest" description="Disordered" evidence="8">
    <location>
        <begin position="513"/>
        <end position="541"/>
    </location>
</feature>
<dbReference type="PROSITE" id="PS50157">
    <property type="entry name" value="ZINC_FINGER_C2H2_2"/>
    <property type="match status" value="7"/>
</dbReference>
<keyword evidence="11" id="KW-1185">Reference proteome</keyword>
<evidence type="ECO:0000256" key="4">
    <source>
        <dbReference type="ARBA" id="ARBA00022771"/>
    </source>
</evidence>
<evidence type="ECO:0000256" key="3">
    <source>
        <dbReference type="ARBA" id="ARBA00022737"/>
    </source>
</evidence>
<dbReference type="RefSeq" id="XP_062714924.1">
    <property type="nucleotide sequence ID" value="XM_062858940.1"/>
</dbReference>
<keyword evidence="6" id="KW-0539">Nucleus</keyword>
<dbReference type="Proteomes" id="UP000069940">
    <property type="component" value="Unassembled WGS sequence"/>
</dbReference>
<feature type="compositionally biased region" description="Polar residues" evidence="8">
    <location>
        <begin position="64"/>
        <end position="82"/>
    </location>
</feature>
<dbReference type="InterPro" id="IPR013087">
    <property type="entry name" value="Znf_C2H2_type"/>
</dbReference>
<dbReference type="Pfam" id="PF00096">
    <property type="entry name" value="zf-C2H2"/>
    <property type="match status" value="1"/>
</dbReference>
<evidence type="ECO:0000256" key="6">
    <source>
        <dbReference type="ARBA" id="ARBA00023242"/>
    </source>
</evidence>
<protein>
    <recommendedName>
        <fullName evidence="9">C2H2-type domain-containing protein</fullName>
    </recommendedName>
</protein>
<feature type="domain" description="C2H2-type" evidence="9">
    <location>
        <begin position="349"/>
        <end position="376"/>
    </location>
</feature>
<feature type="region of interest" description="Disordered" evidence="8">
    <location>
        <begin position="24"/>
        <end position="83"/>
    </location>
</feature>
<dbReference type="InterPro" id="IPR036236">
    <property type="entry name" value="Znf_C2H2_sf"/>
</dbReference>
<dbReference type="PANTHER" id="PTHR24406">
    <property type="entry name" value="TRANSCRIPTIONAL REPRESSOR CTCFL-RELATED"/>
    <property type="match status" value="1"/>
</dbReference>
<dbReference type="SUPFAM" id="SSF57667">
    <property type="entry name" value="beta-beta-alpha zinc fingers"/>
    <property type="match status" value="4"/>
</dbReference>
<dbReference type="Gene3D" id="3.30.160.60">
    <property type="entry name" value="Classic Zinc Finger"/>
    <property type="match status" value="4"/>
</dbReference>
<feature type="domain" description="C2H2-type" evidence="9">
    <location>
        <begin position="375"/>
        <end position="403"/>
    </location>
</feature>
<feature type="domain" description="C2H2-type" evidence="9">
    <location>
        <begin position="289"/>
        <end position="318"/>
    </location>
</feature>
<evidence type="ECO:0000313" key="11">
    <source>
        <dbReference type="Proteomes" id="UP000069940"/>
    </source>
</evidence>
<evidence type="ECO:0000256" key="2">
    <source>
        <dbReference type="ARBA" id="ARBA00022723"/>
    </source>
</evidence>
<feature type="domain" description="C2H2-type" evidence="9">
    <location>
        <begin position="465"/>
        <end position="493"/>
    </location>
</feature>
<dbReference type="SMART" id="SM00355">
    <property type="entry name" value="ZnF_C2H2"/>
    <property type="match status" value="10"/>
</dbReference>
<feature type="domain" description="C2H2-type" evidence="9">
    <location>
        <begin position="249"/>
        <end position="278"/>
    </location>
</feature>
<name>A0ABM1ZK25_AEDAL</name>
<feature type="region of interest" description="Disordered" evidence="8">
    <location>
        <begin position="98"/>
        <end position="126"/>
    </location>
</feature>
<reference evidence="11" key="1">
    <citation type="journal article" date="2015" name="Proc. Natl. Acad. Sci. U.S.A.">
        <title>Genome sequence of the Asian Tiger mosquito, Aedes albopictus, reveals insights into its biology, genetics, and evolution.</title>
        <authorList>
            <person name="Chen X.G."/>
            <person name="Jiang X."/>
            <person name="Gu J."/>
            <person name="Xu M."/>
            <person name="Wu Y."/>
            <person name="Deng Y."/>
            <person name="Zhang C."/>
            <person name="Bonizzoni M."/>
            <person name="Dermauw W."/>
            <person name="Vontas J."/>
            <person name="Armbruster P."/>
            <person name="Huang X."/>
            <person name="Yang Y."/>
            <person name="Zhang H."/>
            <person name="He W."/>
            <person name="Peng H."/>
            <person name="Liu Y."/>
            <person name="Wu K."/>
            <person name="Chen J."/>
            <person name="Lirakis M."/>
            <person name="Topalis P."/>
            <person name="Van Leeuwen T."/>
            <person name="Hall A.B."/>
            <person name="Jiang X."/>
            <person name="Thorpe C."/>
            <person name="Mueller R.L."/>
            <person name="Sun C."/>
            <person name="Waterhouse R.M."/>
            <person name="Yan G."/>
            <person name="Tu Z.J."/>
            <person name="Fang X."/>
            <person name="James A.A."/>
        </authorList>
    </citation>
    <scope>NUCLEOTIDE SEQUENCE [LARGE SCALE GENOMIC DNA]</scope>
    <source>
        <strain evidence="11">Foshan</strain>
    </source>
</reference>
<reference evidence="10" key="2">
    <citation type="submission" date="2025-05" db="UniProtKB">
        <authorList>
            <consortium name="EnsemblMetazoa"/>
        </authorList>
    </citation>
    <scope>IDENTIFICATION</scope>
    <source>
        <strain evidence="10">Foshan</strain>
    </source>
</reference>
<evidence type="ECO:0000256" key="1">
    <source>
        <dbReference type="ARBA" id="ARBA00004123"/>
    </source>
</evidence>
<feature type="domain" description="C2H2-type" evidence="9">
    <location>
        <begin position="404"/>
        <end position="431"/>
    </location>
</feature>
<accession>A0ABM1ZK25</accession>
<dbReference type="GeneID" id="109415491"/>